<dbReference type="PANTHER" id="PTHR32119">
    <property type="entry name" value="OROTIDINE 5'-PHOSPHATE DECARBOXYLASE"/>
    <property type="match status" value="1"/>
</dbReference>
<comment type="subunit">
    <text evidence="3 9">Homodimer.</text>
</comment>
<sequence length="237" mass="26021">MGPIFIALDFGTIQEVEDFLDLFEPAEPLAVKVGMEFYYAAGPQIIKRLRQRGLTIFLDLKLYDIPHTVEQAAYQLACQQIDYLTIHAAGGSQMIQSAKRGLINGSHTVHSPIPQLLAITKLTSLSQTQMQTEQQINASLPAAVTHLAQLARDNGADGVICSAQENQQIHQATAANFLCINPGIRLQKDSQDDQQRIATPQAAKAWGSNGLVIGRPITQAADPVATYHQILQQWRQN</sequence>
<dbReference type="GO" id="GO:0005829">
    <property type="term" value="C:cytosol"/>
    <property type="evidence" value="ECO:0007669"/>
    <property type="project" value="TreeGrafter"/>
</dbReference>
<dbReference type="InterPro" id="IPR018089">
    <property type="entry name" value="OMPdecase_AS"/>
</dbReference>
<proteinExistence type="inferred from homology"/>
<organism evidence="14 15">
    <name type="scientific">Bombilactobacillus mellis</name>
    <dbReference type="NCBI Taxonomy" id="1218508"/>
    <lineage>
        <taxon>Bacteria</taxon>
        <taxon>Bacillati</taxon>
        <taxon>Bacillota</taxon>
        <taxon>Bacilli</taxon>
        <taxon>Lactobacillales</taxon>
        <taxon>Lactobacillaceae</taxon>
        <taxon>Bombilactobacillus</taxon>
    </lineage>
</organism>
<evidence type="ECO:0000256" key="4">
    <source>
        <dbReference type="ARBA" id="ARBA00022793"/>
    </source>
</evidence>
<accession>A0A0F4KXA1</accession>
<dbReference type="PANTHER" id="PTHR32119:SF2">
    <property type="entry name" value="OROTIDINE 5'-PHOSPHATE DECARBOXYLASE"/>
    <property type="match status" value="1"/>
</dbReference>
<dbReference type="SUPFAM" id="SSF51366">
    <property type="entry name" value="Ribulose-phoshate binding barrel"/>
    <property type="match status" value="1"/>
</dbReference>
<dbReference type="UniPathway" id="UPA00070">
    <property type="reaction ID" value="UER00120"/>
</dbReference>
<evidence type="ECO:0000259" key="13">
    <source>
        <dbReference type="SMART" id="SM00934"/>
    </source>
</evidence>
<dbReference type="Proteomes" id="UP000033695">
    <property type="component" value="Unassembled WGS sequence"/>
</dbReference>
<evidence type="ECO:0000256" key="12">
    <source>
        <dbReference type="RuleBase" id="RU000512"/>
    </source>
</evidence>
<evidence type="ECO:0000256" key="10">
    <source>
        <dbReference type="PIRSR" id="PIRSR614732-1"/>
    </source>
</evidence>
<evidence type="ECO:0000256" key="1">
    <source>
        <dbReference type="ARBA" id="ARBA00002356"/>
    </source>
</evidence>
<feature type="active site" description="For OMPdecase activity" evidence="10">
    <location>
        <position position="64"/>
    </location>
</feature>
<comment type="function">
    <text evidence="1 9">Catalyzes the decarboxylation of orotidine 5'-monophosphate (OMP) to uridine 5'-monophosphate (UMP).</text>
</comment>
<dbReference type="GO" id="GO:0006207">
    <property type="term" value="P:'de novo' pyrimidine nucleobase biosynthetic process"/>
    <property type="evidence" value="ECO:0007669"/>
    <property type="project" value="InterPro"/>
</dbReference>
<keyword evidence="15" id="KW-1185">Reference proteome</keyword>
<comment type="similarity">
    <text evidence="8 9">Belongs to the OMP decarboxylase family. Type 1 subfamily.</text>
</comment>
<dbReference type="AlphaFoldDB" id="A0A0F4KXA1"/>
<evidence type="ECO:0000256" key="7">
    <source>
        <dbReference type="ARBA" id="ARBA00049157"/>
    </source>
</evidence>
<feature type="binding site" evidence="9 11">
    <location>
        <position position="194"/>
    </location>
    <ligand>
        <name>substrate</name>
    </ligand>
</feature>
<evidence type="ECO:0000256" key="3">
    <source>
        <dbReference type="ARBA" id="ARBA00011738"/>
    </source>
</evidence>
<dbReference type="RefSeq" id="WP_045921992.1">
    <property type="nucleotide sequence ID" value="NZ_JANUHE010000002.1"/>
</dbReference>
<dbReference type="CDD" id="cd04725">
    <property type="entry name" value="OMP_decarboxylase_like"/>
    <property type="match status" value="1"/>
</dbReference>
<evidence type="ECO:0000256" key="8">
    <source>
        <dbReference type="ARBA" id="ARBA00061012"/>
    </source>
</evidence>
<dbReference type="PATRIC" id="fig|1218508.4.peg.70"/>
<dbReference type="OrthoDB" id="9806203at2"/>
<comment type="pathway">
    <text evidence="2 9 12">Pyrimidine metabolism; UMP biosynthesis via de novo pathway; UMP from orotate: step 2/2.</text>
</comment>
<feature type="active site" description="For OMPdecase activity" evidence="10">
    <location>
        <position position="61"/>
    </location>
</feature>
<feature type="binding site" evidence="9 11">
    <location>
        <position position="9"/>
    </location>
    <ligand>
        <name>substrate</name>
    </ligand>
</feature>
<dbReference type="EC" id="4.1.1.23" evidence="9"/>
<feature type="active site" description="Proton donor" evidence="9">
    <location>
        <position position="61"/>
    </location>
</feature>
<evidence type="ECO:0000256" key="11">
    <source>
        <dbReference type="PIRSR" id="PIRSR614732-2"/>
    </source>
</evidence>
<dbReference type="NCBIfam" id="NF001273">
    <property type="entry name" value="PRK00230.1"/>
    <property type="match status" value="1"/>
</dbReference>
<comment type="catalytic activity">
    <reaction evidence="7 9 12">
        <text>orotidine 5'-phosphate + H(+) = UMP + CO2</text>
        <dbReference type="Rhea" id="RHEA:11596"/>
        <dbReference type="ChEBI" id="CHEBI:15378"/>
        <dbReference type="ChEBI" id="CHEBI:16526"/>
        <dbReference type="ChEBI" id="CHEBI:57538"/>
        <dbReference type="ChEBI" id="CHEBI:57865"/>
        <dbReference type="EC" id="4.1.1.23"/>
    </reaction>
</comment>
<evidence type="ECO:0000313" key="15">
    <source>
        <dbReference type="Proteomes" id="UP000033695"/>
    </source>
</evidence>
<name>A0A0F4KXA1_9LACO</name>
<feature type="binding site" evidence="9 11">
    <location>
        <position position="214"/>
    </location>
    <ligand>
        <name>substrate</name>
    </ligand>
</feature>
<evidence type="ECO:0000313" key="14">
    <source>
        <dbReference type="EMBL" id="KJY51025.1"/>
    </source>
</evidence>
<dbReference type="HAMAP" id="MF_01200_B">
    <property type="entry name" value="OMPdecase_type1_B"/>
    <property type="match status" value="1"/>
</dbReference>
<feature type="binding site" evidence="9 11">
    <location>
        <position position="123"/>
    </location>
    <ligand>
        <name>substrate</name>
    </ligand>
</feature>
<keyword evidence="5 9" id="KW-0665">Pyrimidine biosynthesis</keyword>
<dbReference type="STRING" id="1218508.JG29_00680"/>
<protein>
    <recommendedName>
        <fullName evidence="9">Orotidine 5'-phosphate decarboxylase</fullName>
        <ecNumber evidence="9">4.1.1.23</ecNumber>
    </recommendedName>
    <alternativeName>
        <fullName evidence="9">OMP decarboxylase</fullName>
        <shortName evidence="9">OMPDCase</shortName>
        <shortName evidence="9">OMPdecase</shortName>
    </alternativeName>
</protein>
<dbReference type="InterPro" id="IPR014732">
    <property type="entry name" value="OMPdecase"/>
</dbReference>
<feature type="binding site" evidence="9 11">
    <location>
        <position position="215"/>
    </location>
    <ligand>
        <name>substrate</name>
    </ligand>
</feature>
<evidence type="ECO:0000256" key="9">
    <source>
        <dbReference type="HAMAP-Rule" id="MF_01200"/>
    </source>
</evidence>
<dbReference type="InterPro" id="IPR001754">
    <property type="entry name" value="OMPdeCOase_dom"/>
</dbReference>
<dbReference type="FunFam" id="3.20.20.70:FF:000015">
    <property type="entry name" value="Orotidine 5'-phosphate decarboxylase"/>
    <property type="match status" value="1"/>
</dbReference>
<feature type="binding site" evidence="9 11">
    <location>
        <position position="185"/>
    </location>
    <ligand>
        <name>substrate</name>
    </ligand>
</feature>
<dbReference type="EMBL" id="JXBZ01000002">
    <property type="protein sequence ID" value="KJY51025.1"/>
    <property type="molecule type" value="Genomic_DNA"/>
</dbReference>
<feature type="active site" description="For OMPdecase activity" evidence="10">
    <location>
        <position position="59"/>
    </location>
</feature>
<dbReference type="Gene3D" id="3.20.20.70">
    <property type="entry name" value="Aldolase class I"/>
    <property type="match status" value="1"/>
</dbReference>
<feature type="binding site" evidence="9">
    <location>
        <begin position="59"/>
        <end position="68"/>
    </location>
    <ligand>
        <name>substrate</name>
    </ligand>
</feature>
<dbReference type="GO" id="GO:0044205">
    <property type="term" value="P:'de novo' UMP biosynthetic process"/>
    <property type="evidence" value="ECO:0007669"/>
    <property type="project" value="UniProtKB-UniRule"/>
</dbReference>
<gene>
    <name evidence="9 14" type="primary">pyrF</name>
    <name evidence="14" type="ORF">JG29_00680</name>
</gene>
<dbReference type="InterPro" id="IPR013785">
    <property type="entry name" value="Aldolase_TIM"/>
</dbReference>
<evidence type="ECO:0000256" key="2">
    <source>
        <dbReference type="ARBA" id="ARBA00004861"/>
    </source>
</evidence>
<dbReference type="InterPro" id="IPR011060">
    <property type="entry name" value="RibuloseP-bd_barrel"/>
</dbReference>
<reference evidence="14 15" key="1">
    <citation type="submission" date="2014-12" db="EMBL/GenBank/DDBJ databases">
        <title>Comparative genomics of the lactic acid bacteria isolated from the honey bee gut.</title>
        <authorList>
            <person name="Ellegaard K.M."/>
            <person name="Tamarit D."/>
            <person name="Javelind E."/>
            <person name="Olofsson T."/>
            <person name="Andersson S.G."/>
            <person name="Vasquez A."/>
        </authorList>
    </citation>
    <scope>NUCLEOTIDE SEQUENCE [LARGE SCALE GENOMIC DNA]</scope>
    <source>
        <strain evidence="14 15">Hon2</strain>
    </source>
</reference>
<feature type="domain" description="Orotidine 5'-phosphate decarboxylase" evidence="13">
    <location>
        <begin position="3"/>
        <end position="230"/>
    </location>
</feature>
<keyword evidence="6 9" id="KW-0456">Lyase</keyword>
<evidence type="ECO:0000256" key="5">
    <source>
        <dbReference type="ARBA" id="ARBA00022975"/>
    </source>
</evidence>
<dbReference type="HOGENOM" id="CLU_067069_1_1_9"/>
<evidence type="ECO:0000256" key="6">
    <source>
        <dbReference type="ARBA" id="ARBA00023239"/>
    </source>
</evidence>
<dbReference type="GO" id="GO:0004590">
    <property type="term" value="F:orotidine-5'-phosphate decarboxylase activity"/>
    <property type="evidence" value="ECO:0007669"/>
    <property type="project" value="UniProtKB-UniRule"/>
</dbReference>
<dbReference type="InterPro" id="IPR047596">
    <property type="entry name" value="OMPdecase_bac"/>
</dbReference>
<keyword evidence="4 9" id="KW-0210">Decarboxylase</keyword>
<dbReference type="PROSITE" id="PS00156">
    <property type="entry name" value="OMPDECASE"/>
    <property type="match status" value="1"/>
</dbReference>
<dbReference type="NCBIfam" id="TIGR01740">
    <property type="entry name" value="pyrF"/>
    <property type="match status" value="1"/>
</dbReference>
<dbReference type="SMART" id="SM00934">
    <property type="entry name" value="OMPdecase"/>
    <property type="match status" value="1"/>
</dbReference>
<feature type="binding site" evidence="9 11">
    <location>
        <position position="32"/>
    </location>
    <ligand>
        <name>substrate</name>
    </ligand>
</feature>
<comment type="caution">
    <text evidence="14">The sequence shown here is derived from an EMBL/GenBank/DDBJ whole genome shotgun (WGS) entry which is preliminary data.</text>
</comment>
<dbReference type="Pfam" id="PF00215">
    <property type="entry name" value="OMPdecase"/>
    <property type="match status" value="1"/>
</dbReference>